<dbReference type="EMBL" id="BMQD01000008">
    <property type="protein sequence ID" value="GGK67443.1"/>
    <property type="molecule type" value="Genomic_DNA"/>
</dbReference>
<evidence type="ECO:0000259" key="2">
    <source>
        <dbReference type="PROSITE" id="PS51708"/>
    </source>
</evidence>
<organism evidence="3 4">
    <name type="scientific">Planomonospora parontospora</name>
    <dbReference type="NCBI Taxonomy" id="58119"/>
    <lineage>
        <taxon>Bacteria</taxon>
        <taxon>Bacillati</taxon>
        <taxon>Actinomycetota</taxon>
        <taxon>Actinomycetes</taxon>
        <taxon>Streptosporangiales</taxon>
        <taxon>Streptosporangiaceae</taxon>
        <taxon>Planomonospora</taxon>
    </lineage>
</organism>
<dbReference type="SUPFAM" id="SSF55154">
    <property type="entry name" value="CYTH-like phosphatases"/>
    <property type="match status" value="1"/>
</dbReference>
<dbReference type="PROSITE" id="PS51707">
    <property type="entry name" value="CYTH"/>
    <property type="match status" value="1"/>
</dbReference>
<feature type="domain" description="CHAD" evidence="2">
    <location>
        <begin position="210"/>
        <end position="489"/>
    </location>
</feature>
<feature type="domain" description="CYTH" evidence="1">
    <location>
        <begin position="2"/>
        <end position="200"/>
    </location>
</feature>
<dbReference type="Gene3D" id="1.40.20.10">
    <property type="entry name" value="CHAD domain"/>
    <property type="match status" value="1"/>
</dbReference>
<dbReference type="SMART" id="SM00880">
    <property type="entry name" value="CHAD"/>
    <property type="match status" value="1"/>
</dbReference>
<dbReference type="InterPro" id="IPR007899">
    <property type="entry name" value="CHAD_dom"/>
</dbReference>
<dbReference type="Proteomes" id="UP000627984">
    <property type="component" value="Unassembled WGS sequence"/>
</dbReference>
<dbReference type="AlphaFoldDB" id="A0AA37BGN8"/>
<sequence length="495" mass="54113">MAMEIEDKFDVPEDYRLPDLTGLPGCDETAGPKSHRLVAIYFDTPDLRLAARGITLRRRRGGLDPGWHLKLPKAKGVRREITRPLTPSTKIVPAELADLVLAYTRGAPLTPVAELDTRRSVTHLRNGAGVRLVEIADDRVKGTVLGGEPYVERWREVEAELIEGDAKLLRKVGKRLRKAGAVPAGSASKLARLLGAARGIPRPRLARTAPGSAGEAVVGYLASQAAVLLAEDPRVRRNEEDAVHRMRVACRRTRSALKSFKGIVAGTRPLRDELRWLGEVLGEARDLEVIRERFARALDGLDEDLVAGPVRARLGSDLLDDEHEAHDRIREALGGERYFALLDALDDLLATPALTEDAGRPAASLTAVAVRSWQRVTRAYSAAQAAQEAEDPGERATALHEVRKAAKRARYTAESLGMTELAERAETVQEVLGAHQDGVVAQRRLAAEARAARRAGEDTFTYGVLTGLERARADRAHADFPEVWRKTAKAVAKLL</sequence>
<accession>A0AA37BGN8</accession>
<reference evidence="3" key="2">
    <citation type="submission" date="2022-09" db="EMBL/GenBank/DDBJ databases">
        <authorList>
            <person name="Sun Q."/>
            <person name="Ohkuma M."/>
        </authorList>
    </citation>
    <scope>NUCLEOTIDE SEQUENCE</scope>
    <source>
        <strain evidence="3">JCM 3093</strain>
    </source>
</reference>
<evidence type="ECO:0000313" key="3">
    <source>
        <dbReference type="EMBL" id="GGK67443.1"/>
    </source>
</evidence>
<dbReference type="Pfam" id="PF01928">
    <property type="entry name" value="CYTH"/>
    <property type="match status" value="1"/>
</dbReference>
<evidence type="ECO:0000259" key="1">
    <source>
        <dbReference type="PROSITE" id="PS51707"/>
    </source>
</evidence>
<protein>
    <submittedName>
        <fullName evidence="3">CHAD domain-containing protein</fullName>
    </submittedName>
</protein>
<dbReference type="InterPro" id="IPR038186">
    <property type="entry name" value="CHAD_dom_sf"/>
</dbReference>
<dbReference type="Gene3D" id="2.40.320.10">
    <property type="entry name" value="Hypothetical Protein Pfu-838710-001"/>
    <property type="match status" value="1"/>
</dbReference>
<dbReference type="PANTHER" id="PTHR39339:SF1">
    <property type="entry name" value="CHAD DOMAIN-CONTAINING PROTEIN"/>
    <property type="match status" value="1"/>
</dbReference>
<dbReference type="PANTHER" id="PTHR39339">
    <property type="entry name" value="SLR1444 PROTEIN"/>
    <property type="match status" value="1"/>
</dbReference>
<dbReference type="SMART" id="SM01118">
    <property type="entry name" value="CYTH"/>
    <property type="match status" value="1"/>
</dbReference>
<proteinExistence type="predicted"/>
<dbReference type="PROSITE" id="PS51708">
    <property type="entry name" value="CHAD"/>
    <property type="match status" value="1"/>
</dbReference>
<name>A0AA37BGN8_9ACTN</name>
<dbReference type="InterPro" id="IPR023577">
    <property type="entry name" value="CYTH_domain"/>
</dbReference>
<gene>
    <name evidence="3" type="ORF">GCM10010126_28660</name>
</gene>
<dbReference type="CDD" id="cd07374">
    <property type="entry name" value="CYTH-like_Pase"/>
    <property type="match status" value="1"/>
</dbReference>
<dbReference type="InterPro" id="IPR033469">
    <property type="entry name" value="CYTH-like_dom_sf"/>
</dbReference>
<dbReference type="Pfam" id="PF05235">
    <property type="entry name" value="CHAD"/>
    <property type="match status" value="1"/>
</dbReference>
<reference evidence="3" key="1">
    <citation type="journal article" date="2014" name="Int. J. Syst. Evol. Microbiol.">
        <title>Complete genome sequence of Corynebacterium casei LMG S-19264T (=DSM 44701T), isolated from a smear-ripened cheese.</title>
        <authorList>
            <consortium name="US DOE Joint Genome Institute (JGI-PGF)"/>
            <person name="Walter F."/>
            <person name="Albersmeier A."/>
            <person name="Kalinowski J."/>
            <person name="Ruckert C."/>
        </authorList>
    </citation>
    <scope>NUCLEOTIDE SEQUENCE</scope>
    <source>
        <strain evidence="3">JCM 3093</strain>
    </source>
</reference>
<evidence type="ECO:0000313" key="4">
    <source>
        <dbReference type="Proteomes" id="UP000627984"/>
    </source>
</evidence>
<comment type="caution">
    <text evidence="3">The sequence shown here is derived from an EMBL/GenBank/DDBJ whole genome shotgun (WGS) entry which is preliminary data.</text>
</comment>